<gene>
    <name evidence="2" type="ORF">VTL71DRAFT_7265</name>
</gene>
<evidence type="ECO:0000256" key="1">
    <source>
        <dbReference type="SAM" id="MobiDB-lite"/>
    </source>
</evidence>
<dbReference type="Proteomes" id="UP001595075">
    <property type="component" value="Unassembled WGS sequence"/>
</dbReference>
<dbReference type="EMBL" id="JAZHXI010000018">
    <property type="protein sequence ID" value="KAL2061887.1"/>
    <property type="molecule type" value="Genomic_DNA"/>
</dbReference>
<reference evidence="2 3" key="1">
    <citation type="journal article" date="2024" name="Commun. Biol.">
        <title>Comparative genomic analysis of thermophilic fungi reveals convergent evolutionary adaptations and gene losses.</title>
        <authorList>
            <person name="Steindorff A.S."/>
            <person name="Aguilar-Pontes M.V."/>
            <person name="Robinson A.J."/>
            <person name="Andreopoulos B."/>
            <person name="LaButti K."/>
            <person name="Kuo A."/>
            <person name="Mondo S."/>
            <person name="Riley R."/>
            <person name="Otillar R."/>
            <person name="Haridas S."/>
            <person name="Lipzen A."/>
            <person name="Grimwood J."/>
            <person name="Schmutz J."/>
            <person name="Clum A."/>
            <person name="Reid I.D."/>
            <person name="Moisan M.C."/>
            <person name="Butler G."/>
            <person name="Nguyen T.T.M."/>
            <person name="Dewar K."/>
            <person name="Conant G."/>
            <person name="Drula E."/>
            <person name="Henrissat B."/>
            <person name="Hansel C."/>
            <person name="Singer S."/>
            <person name="Hutchinson M.I."/>
            <person name="de Vries R.P."/>
            <person name="Natvig D.O."/>
            <person name="Powell A.J."/>
            <person name="Tsang A."/>
            <person name="Grigoriev I.V."/>
        </authorList>
    </citation>
    <scope>NUCLEOTIDE SEQUENCE [LARGE SCALE GENOMIC DNA]</scope>
    <source>
        <strain evidence="2 3">CBS 494.80</strain>
    </source>
</reference>
<comment type="caution">
    <text evidence="2">The sequence shown here is derived from an EMBL/GenBank/DDBJ whole genome shotgun (WGS) entry which is preliminary data.</text>
</comment>
<protein>
    <submittedName>
        <fullName evidence="2">Uncharacterized protein</fullName>
    </submittedName>
</protein>
<proteinExistence type="predicted"/>
<organism evidence="2 3">
    <name type="scientific">Oculimacula yallundae</name>
    <dbReference type="NCBI Taxonomy" id="86028"/>
    <lineage>
        <taxon>Eukaryota</taxon>
        <taxon>Fungi</taxon>
        <taxon>Dikarya</taxon>
        <taxon>Ascomycota</taxon>
        <taxon>Pezizomycotina</taxon>
        <taxon>Leotiomycetes</taxon>
        <taxon>Helotiales</taxon>
        <taxon>Ploettnerulaceae</taxon>
        <taxon>Oculimacula</taxon>
    </lineage>
</organism>
<name>A0ABR4BWY3_9HELO</name>
<keyword evidence="3" id="KW-1185">Reference proteome</keyword>
<feature type="region of interest" description="Disordered" evidence="1">
    <location>
        <begin position="1"/>
        <end position="22"/>
    </location>
</feature>
<accession>A0ABR4BWY3</accession>
<sequence length="203" mass="22675">MAEQSNSTIPYHYPGERPRGSNDEAFRSYRTFIISLSDKYLASFPGCEDAADNGSLHGLLDTVRRGHLPGQYPSLADLESAHKTAYGSDPQRDVIKKTYFEKHDLLLFPRRLGGELGYPFHKGSDYLFEAAYAAVLAGMDFEECYRGLDKLVAQRKARALGIKKSINDEPVSKKEKRKLLRAAAAKLRSLSPTRDRISASEST</sequence>
<evidence type="ECO:0000313" key="2">
    <source>
        <dbReference type="EMBL" id="KAL2061887.1"/>
    </source>
</evidence>
<evidence type="ECO:0000313" key="3">
    <source>
        <dbReference type="Proteomes" id="UP001595075"/>
    </source>
</evidence>